<reference evidence="10" key="2">
    <citation type="submission" date="2025-08" db="UniProtKB">
        <authorList>
            <consortium name="Ensembl"/>
        </authorList>
    </citation>
    <scope>IDENTIFICATION</scope>
</reference>
<dbReference type="KEGG" id="acs:100558776"/>
<dbReference type="InParanoid" id="H9GVE6"/>
<evidence type="ECO:0000256" key="1">
    <source>
        <dbReference type="ARBA" id="ARBA00004479"/>
    </source>
</evidence>
<evidence type="ECO:0000256" key="4">
    <source>
        <dbReference type="ARBA" id="ARBA00022729"/>
    </source>
</evidence>
<feature type="signal peptide" evidence="8">
    <location>
        <begin position="1"/>
        <end position="22"/>
    </location>
</feature>
<dbReference type="HOGENOM" id="CLU_025485_2_0_1"/>
<dbReference type="Pfam" id="PF20266">
    <property type="entry name" value="Mab-21_C"/>
    <property type="match status" value="1"/>
</dbReference>
<dbReference type="SMART" id="SM01265">
    <property type="entry name" value="Mab-21"/>
    <property type="match status" value="1"/>
</dbReference>
<evidence type="ECO:0000259" key="9">
    <source>
        <dbReference type="Pfam" id="PF20266"/>
    </source>
</evidence>
<keyword evidence="6" id="KW-0472">Membrane</keyword>
<dbReference type="RefSeq" id="XP_062817364.1">
    <property type="nucleotide sequence ID" value="XM_062961294.1"/>
</dbReference>
<evidence type="ECO:0000256" key="7">
    <source>
        <dbReference type="SAM" id="MobiDB-lite"/>
    </source>
</evidence>
<dbReference type="Gene3D" id="1.10.1410.40">
    <property type="match status" value="1"/>
</dbReference>
<organism evidence="10 11">
    <name type="scientific">Anolis carolinensis</name>
    <name type="common">Green anole</name>
    <name type="synonym">American chameleon</name>
    <dbReference type="NCBI Taxonomy" id="28377"/>
    <lineage>
        <taxon>Eukaryota</taxon>
        <taxon>Metazoa</taxon>
        <taxon>Chordata</taxon>
        <taxon>Craniata</taxon>
        <taxon>Vertebrata</taxon>
        <taxon>Euteleostomi</taxon>
        <taxon>Lepidosauria</taxon>
        <taxon>Squamata</taxon>
        <taxon>Bifurcata</taxon>
        <taxon>Unidentata</taxon>
        <taxon>Episquamata</taxon>
        <taxon>Toxicofera</taxon>
        <taxon>Iguania</taxon>
        <taxon>Dactyloidae</taxon>
        <taxon>Anolis</taxon>
    </lineage>
</organism>
<dbReference type="AlphaFoldDB" id="H9GVE6"/>
<keyword evidence="4 8" id="KW-0732">Signal</keyword>
<dbReference type="CTD" id="150771"/>
<dbReference type="Bgee" id="ENSACAG00000025480">
    <property type="expression patterns" value="Expressed in ovary and 2 other cell types or tissues"/>
</dbReference>
<evidence type="ECO:0000313" key="11">
    <source>
        <dbReference type="Proteomes" id="UP000001646"/>
    </source>
</evidence>
<keyword evidence="5" id="KW-1133">Transmembrane helix</keyword>
<dbReference type="GeneTree" id="ENSGT01050000244827"/>
<dbReference type="GO" id="GO:0050860">
    <property type="term" value="P:negative regulation of T cell receptor signaling pathway"/>
    <property type="evidence" value="ECO:0007669"/>
    <property type="project" value="Ensembl"/>
</dbReference>
<dbReference type="GO" id="GO:0005886">
    <property type="term" value="C:plasma membrane"/>
    <property type="evidence" value="ECO:0007669"/>
    <property type="project" value="Ensembl"/>
</dbReference>
<comment type="subcellular location">
    <subcellularLocation>
        <location evidence="1">Membrane</location>
        <topology evidence="1">Single-pass type I membrane protein</topology>
    </subcellularLocation>
</comment>
<evidence type="ECO:0000256" key="6">
    <source>
        <dbReference type="ARBA" id="ARBA00023136"/>
    </source>
</evidence>
<dbReference type="RefSeq" id="XP_003229308.1">
    <property type="nucleotide sequence ID" value="XM_003229260.4"/>
</dbReference>
<reference evidence="10" key="1">
    <citation type="submission" date="2009-12" db="EMBL/GenBank/DDBJ databases">
        <title>The Genome Sequence of Anolis carolinensis (Green Anole Lizard).</title>
        <authorList>
            <consortium name="The Genome Sequencing Platform"/>
            <person name="Di Palma F."/>
            <person name="Alfoldi J."/>
            <person name="Heiman D."/>
            <person name="Young S."/>
            <person name="Grabherr M."/>
            <person name="Johnson J."/>
            <person name="Lander E.S."/>
            <person name="Lindblad-Toh K."/>
        </authorList>
    </citation>
    <scope>NUCLEOTIDE SEQUENCE [LARGE SCALE GENOMIC DNA]</scope>
    <source>
        <strain evidence="10">JBL SC #1</strain>
    </source>
</reference>
<dbReference type="OrthoDB" id="9034619at2759"/>
<keyword evidence="11" id="KW-1185">Reference proteome</keyword>
<evidence type="ECO:0000313" key="10">
    <source>
        <dbReference type="Ensembl" id="ENSACAP00000021288.2"/>
    </source>
</evidence>
<dbReference type="GO" id="GO:0050852">
    <property type="term" value="P:T cell receptor signaling pathway"/>
    <property type="evidence" value="ECO:0007669"/>
    <property type="project" value="Ensembl"/>
</dbReference>
<dbReference type="InterPro" id="IPR026250">
    <property type="entry name" value="ITPRIP-like"/>
</dbReference>
<evidence type="ECO:0000256" key="2">
    <source>
        <dbReference type="ARBA" id="ARBA00005554"/>
    </source>
</evidence>
<reference evidence="10" key="3">
    <citation type="submission" date="2025-09" db="UniProtKB">
        <authorList>
            <consortium name="Ensembl"/>
        </authorList>
    </citation>
    <scope>IDENTIFICATION</scope>
</reference>
<dbReference type="PANTHER" id="PTHR10656:SF40">
    <property type="entry name" value="INOSITOL 1,4,5-TRISPHOSPHATE RECEPTOR-INTERACTING PROTEIN-LIKE 1"/>
    <property type="match status" value="1"/>
</dbReference>
<dbReference type="PANTHER" id="PTHR10656">
    <property type="entry name" value="CELL FATE DETERMINING PROTEIN MAB21-RELATED"/>
    <property type="match status" value="1"/>
</dbReference>
<feature type="region of interest" description="Disordered" evidence="7">
    <location>
        <begin position="103"/>
        <end position="133"/>
    </location>
</feature>
<keyword evidence="3" id="KW-0812">Transmembrane</keyword>
<dbReference type="GeneID" id="100558776"/>
<proteinExistence type="inferred from homology"/>
<evidence type="ECO:0000256" key="5">
    <source>
        <dbReference type="ARBA" id="ARBA00022989"/>
    </source>
</evidence>
<dbReference type="GO" id="GO:0048018">
    <property type="term" value="F:receptor ligand activity"/>
    <property type="evidence" value="ECO:0007669"/>
    <property type="project" value="Ensembl"/>
</dbReference>
<comment type="similarity">
    <text evidence="2">Belongs to the ITPRIP family.</text>
</comment>
<gene>
    <name evidence="10" type="primary">ITPRIPL1</name>
</gene>
<dbReference type="GO" id="GO:0016020">
    <property type="term" value="C:membrane"/>
    <property type="evidence" value="ECO:0000318"/>
    <property type="project" value="GO_Central"/>
</dbReference>
<dbReference type="Ensembl" id="ENSACAT00000028617.2">
    <property type="protein sequence ID" value="ENSACAP00000021288.2"/>
    <property type="gene ID" value="ENSACAG00000025480.2"/>
</dbReference>
<feature type="compositionally biased region" description="Low complexity" evidence="7">
    <location>
        <begin position="109"/>
        <end position="118"/>
    </location>
</feature>
<dbReference type="InterPro" id="IPR046906">
    <property type="entry name" value="Mab-21_HhH/H2TH-like"/>
</dbReference>
<feature type="domain" description="Mab-21-like HhH/H2TH-like" evidence="9">
    <location>
        <begin position="388"/>
        <end position="466"/>
    </location>
</feature>
<dbReference type="Proteomes" id="UP000001646">
    <property type="component" value="Unplaced"/>
</dbReference>
<dbReference type="GO" id="GO:0030217">
    <property type="term" value="P:T cell differentiation"/>
    <property type="evidence" value="ECO:0007669"/>
    <property type="project" value="Ensembl"/>
</dbReference>
<dbReference type="GO" id="GO:0070509">
    <property type="term" value="P:calcium ion import"/>
    <property type="evidence" value="ECO:0007669"/>
    <property type="project" value="Ensembl"/>
</dbReference>
<dbReference type="eggNOG" id="ENOG502RX8U">
    <property type="taxonomic scope" value="Eukaryota"/>
</dbReference>
<evidence type="ECO:0000256" key="3">
    <source>
        <dbReference type="ARBA" id="ARBA00022692"/>
    </source>
</evidence>
<name>H9GVE6_ANOCA</name>
<feature type="chain" id="PRO_5003621165" evidence="8">
    <location>
        <begin position="23"/>
        <end position="527"/>
    </location>
</feature>
<dbReference type="InterPro" id="IPR024810">
    <property type="entry name" value="MAB21L/cGLR"/>
</dbReference>
<sequence>MALGPLIFFAVMALVYHPLMVSDDTDPATQDRIQQHEELLNKEMDHLKVEFEEKAWNWVPKQTLEKLVASNLPEEDGTWDGWQYVVLIILVVFGCCRHTMEKDTHCDSSTDGSTTSTTDEYDDETDVEPGVGELNQKKLEDFYDHHVGMESDDLKSMCDFVESFVNDLLEEGRKALPHQNTLPLMETCIGVGSAFEGWHTQQLSKPFTVLVPLLPPKGHSFQIESSDAQGGPGKHGHILVEMDCVCKRERLLGDVVCFLHHPDRELSEEGAFLLHILCTSSHLDVGKTVRWYQSLVVKAWKNLRVKYTLDFTLLPSATTCRMKLAFRSGRTILVDITLGVQQGDSSVYLVTHCDDANPAKGTVWLKTFAVQELLFFKWVGQRVPERSCHLKCLQILMYLRESSSPPNKNPVLTGYHYKTCLMHLLLLRPLSDWNPENLATRLQEILLFLHKALQEKYLEHFLIGNISLPIQIPMPQGLRSAEPVNLFSHLAADHGLHAEAVKEVAEIVERVKALYSKHGSAPFPVSH</sequence>
<dbReference type="GO" id="GO:0043410">
    <property type="term" value="P:positive regulation of MAPK cascade"/>
    <property type="evidence" value="ECO:0007669"/>
    <property type="project" value="Ensembl"/>
</dbReference>
<accession>H9GVE6</accession>
<evidence type="ECO:0000256" key="8">
    <source>
        <dbReference type="SAM" id="SignalP"/>
    </source>
</evidence>
<dbReference type="PRINTS" id="PR02107">
    <property type="entry name" value="INOS145TPRIP"/>
</dbReference>
<protein>
    <submittedName>
        <fullName evidence="10">ITPRIP like 1</fullName>
    </submittedName>
</protein>